<evidence type="ECO:0000313" key="9">
    <source>
        <dbReference type="Ensembl" id="ENSDLAP00005002475.2"/>
    </source>
</evidence>
<feature type="compositionally biased region" description="Basic and acidic residues" evidence="7">
    <location>
        <begin position="1"/>
        <end position="16"/>
    </location>
</feature>
<dbReference type="AlphaFoldDB" id="A0A8C4DCP3"/>
<dbReference type="Gene3D" id="3.30.200.20">
    <property type="entry name" value="Phosphorylase Kinase, domain 1"/>
    <property type="match status" value="1"/>
</dbReference>
<reference evidence="9" key="2">
    <citation type="submission" date="2025-09" db="UniProtKB">
        <authorList>
            <consortium name="Ensembl"/>
        </authorList>
    </citation>
    <scope>IDENTIFICATION</scope>
</reference>
<evidence type="ECO:0000256" key="4">
    <source>
        <dbReference type="ARBA" id="ARBA00022777"/>
    </source>
</evidence>
<dbReference type="PROSITE" id="PS50011">
    <property type="entry name" value="PROTEIN_KINASE_DOM"/>
    <property type="match status" value="1"/>
</dbReference>
<keyword evidence="3" id="KW-0547">Nucleotide-binding</keyword>
<feature type="region of interest" description="Disordered" evidence="7">
    <location>
        <begin position="1"/>
        <end position="165"/>
    </location>
</feature>
<dbReference type="InterPro" id="IPR011009">
    <property type="entry name" value="Kinase-like_dom_sf"/>
</dbReference>
<feature type="compositionally biased region" description="Low complexity" evidence="7">
    <location>
        <begin position="20"/>
        <end position="33"/>
    </location>
</feature>
<evidence type="ECO:0000256" key="2">
    <source>
        <dbReference type="ARBA" id="ARBA00022679"/>
    </source>
</evidence>
<dbReference type="GO" id="GO:0004674">
    <property type="term" value="F:protein serine/threonine kinase activity"/>
    <property type="evidence" value="ECO:0007669"/>
    <property type="project" value="UniProtKB-KW"/>
</dbReference>
<feature type="region of interest" description="Disordered" evidence="7">
    <location>
        <begin position="306"/>
        <end position="337"/>
    </location>
</feature>
<keyword evidence="2" id="KW-0808">Transferase</keyword>
<feature type="compositionally biased region" description="Polar residues" evidence="7">
    <location>
        <begin position="315"/>
        <end position="325"/>
    </location>
</feature>
<dbReference type="Pfam" id="PF00069">
    <property type="entry name" value="Pkinase"/>
    <property type="match status" value="1"/>
</dbReference>
<sequence length="680" mass="76385">MEELHSLDPRRQELLEARFTGAVSGNTVGSTGSTSGGAKGLANESSNHSYGSLGSSSDKESENSDLKRGSSPAYSTPEKKHSESSRGRKRKADTYSESSQGKTSTRGPKISDYFDFQGGNGSSPVRGLPSARRSPQNSHSAPGSIIRQNSSSPTSLCFGEHNPKASSSKCVQTELTGLKLAALESNKSLDLEKKEGRIDDLLRANCDLRRQIDEQQKLLEKYKERLNKCITMSKKLLIEKSTQEKQSCREKSMQDRLRLGHFTTVRHGASYTEQWTDGYAFQNLIKQQEGINQQREDIERQRKLLAKRKPPNPASPSLSVASTSEPKQRKTKVVNGNDSDPFLKLTLAEYHEQEEIFKLRLGHLKKEEAEIQAELERLERVRNLHIRELKRINNEDSSAFKDHPTLNERYLLLHLLGRGGFSEVYKAFDLFEQRYAAVSYIHTTLDTKKTKCFSTNTHTLCNDLDFYLKQNKLMSEKEARSIVMQIVSALRYLNEIKPPIIHYDLKPGNILLVDGTACGEIKITDFGLSKIMDDDNYGVDGMDLTSQGAGTYWYLPPECFVVGKEPPKISNKVDVWSVGVIFFQCLYGRKPFGHNQSQQDILQENTILKATEVQFPAKPQASTEAKAFIRRCLAYRKEDRFDVHQLCSDSYLLPHMRRSNSSGSLQSTAGFTGSGPVNLS</sequence>
<reference evidence="9" key="1">
    <citation type="submission" date="2025-08" db="UniProtKB">
        <authorList>
            <consortium name="Ensembl"/>
        </authorList>
    </citation>
    <scope>IDENTIFICATION</scope>
</reference>
<protein>
    <submittedName>
        <fullName evidence="9">Tousled-like kinase 1b</fullName>
    </submittedName>
</protein>
<dbReference type="GO" id="GO:0005524">
    <property type="term" value="F:ATP binding"/>
    <property type="evidence" value="ECO:0007669"/>
    <property type="project" value="UniProtKB-KW"/>
</dbReference>
<dbReference type="SUPFAM" id="SSF56112">
    <property type="entry name" value="Protein kinase-like (PK-like)"/>
    <property type="match status" value="1"/>
</dbReference>
<dbReference type="PANTHER" id="PTHR22974:SF32">
    <property type="entry name" value="SERINE_THREONINE-PROTEIN KINASE TOUSLED-LIKE 1-B"/>
    <property type="match status" value="1"/>
</dbReference>
<dbReference type="GO" id="GO:0007059">
    <property type="term" value="P:chromosome segregation"/>
    <property type="evidence" value="ECO:0007669"/>
    <property type="project" value="TreeGrafter"/>
</dbReference>
<feature type="compositionally biased region" description="Low complexity" evidence="7">
    <location>
        <begin position="45"/>
        <end position="56"/>
    </location>
</feature>
<dbReference type="Proteomes" id="UP000694389">
    <property type="component" value="Unassembled WGS sequence"/>
</dbReference>
<evidence type="ECO:0000256" key="7">
    <source>
        <dbReference type="SAM" id="MobiDB-lite"/>
    </source>
</evidence>
<keyword evidence="6" id="KW-0175">Coiled coil</keyword>
<evidence type="ECO:0000256" key="6">
    <source>
        <dbReference type="SAM" id="Coils"/>
    </source>
</evidence>
<dbReference type="Gene3D" id="1.10.510.10">
    <property type="entry name" value="Transferase(Phosphotransferase) domain 1"/>
    <property type="match status" value="1"/>
</dbReference>
<feature type="domain" description="Protein kinase" evidence="8">
    <location>
        <begin position="331"/>
        <end position="652"/>
    </location>
</feature>
<evidence type="ECO:0000256" key="5">
    <source>
        <dbReference type="ARBA" id="ARBA00022840"/>
    </source>
</evidence>
<feature type="region of interest" description="Disordered" evidence="7">
    <location>
        <begin position="661"/>
        <end position="680"/>
    </location>
</feature>
<evidence type="ECO:0000256" key="3">
    <source>
        <dbReference type="ARBA" id="ARBA00022741"/>
    </source>
</evidence>
<dbReference type="InterPro" id="IPR000719">
    <property type="entry name" value="Prot_kinase_dom"/>
</dbReference>
<evidence type="ECO:0000256" key="1">
    <source>
        <dbReference type="ARBA" id="ARBA00022527"/>
    </source>
</evidence>
<dbReference type="FunFam" id="1.10.510.10:FF:000698">
    <property type="entry name" value="Serine/threonine-protein kinase tousled-like 1"/>
    <property type="match status" value="1"/>
</dbReference>
<feature type="coiled-coil region" evidence="6">
    <location>
        <begin position="361"/>
        <end position="395"/>
    </location>
</feature>
<keyword evidence="5" id="KW-0067">ATP-binding</keyword>
<gene>
    <name evidence="9" type="primary">LOC127373328</name>
</gene>
<keyword evidence="10" id="KW-1185">Reference proteome</keyword>
<keyword evidence="4" id="KW-0418">Kinase</keyword>
<evidence type="ECO:0000313" key="10">
    <source>
        <dbReference type="Proteomes" id="UP000694389"/>
    </source>
</evidence>
<dbReference type="SMART" id="SM00220">
    <property type="entry name" value="S_TKc"/>
    <property type="match status" value="1"/>
</dbReference>
<keyword evidence="1" id="KW-0723">Serine/threonine-protein kinase</keyword>
<feature type="compositionally biased region" description="Polar residues" evidence="7">
    <location>
        <begin position="95"/>
        <end position="106"/>
    </location>
</feature>
<dbReference type="InterPro" id="IPR008271">
    <property type="entry name" value="Ser/Thr_kinase_AS"/>
</dbReference>
<name>A0A8C4DCP3_DICLA</name>
<feature type="compositionally biased region" description="Basic and acidic residues" evidence="7">
    <location>
        <begin position="77"/>
        <end position="86"/>
    </location>
</feature>
<organism evidence="9 10">
    <name type="scientific">Dicentrarchus labrax</name>
    <name type="common">European seabass</name>
    <name type="synonym">Morone labrax</name>
    <dbReference type="NCBI Taxonomy" id="13489"/>
    <lineage>
        <taxon>Eukaryota</taxon>
        <taxon>Metazoa</taxon>
        <taxon>Chordata</taxon>
        <taxon>Craniata</taxon>
        <taxon>Vertebrata</taxon>
        <taxon>Euteleostomi</taxon>
        <taxon>Actinopterygii</taxon>
        <taxon>Neopterygii</taxon>
        <taxon>Teleostei</taxon>
        <taxon>Neoteleostei</taxon>
        <taxon>Acanthomorphata</taxon>
        <taxon>Eupercaria</taxon>
        <taxon>Moronidae</taxon>
        <taxon>Dicentrarchus</taxon>
    </lineage>
</organism>
<dbReference type="GO" id="GO:0035556">
    <property type="term" value="P:intracellular signal transduction"/>
    <property type="evidence" value="ECO:0007669"/>
    <property type="project" value="TreeGrafter"/>
</dbReference>
<feature type="compositionally biased region" description="Polar residues" evidence="7">
    <location>
        <begin position="133"/>
        <end position="155"/>
    </location>
</feature>
<dbReference type="GeneTree" id="ENSGT00950000182984"/>
<proteinExistence type="predicted"/>
<dbReference type="PROSITE" id="PS00108">
    <property type="entry name" value="PROTEIN_KINASE_ST"/>
    <property type="match status" value="1"/>
</dbReference>
<accession>A0A8C4DCP3</accession>
<dbReference type="GO" id="GO:0005634">
    <property type="term" value="C:nucleus"/>
    <property type="evidence" value="ECO:0007669"/>
    <property type="project" value="TreeGrafter"/>
</dbReference>
<dbReference type="PANTHER" id="PTHR22974">
    <property type="entry name" value="MIXED LINEAGE PROTEIN KINASE"/>
    <property type="match status" value="1"/>
</dbReference>
<feature type="compositionally biased region" description="Basic and acidic residues" evidence="7">
    <location>
        <begin position="57"/>
        <end position="68"/>
    </location>
</feature>
<dbReference type="Ensembl" id="ENSDLAT00005002560.2">
    <property type="protein sequence ID" value="ENSDLAP00005002475.2"/>
    <property type="gene ID" value="ENSDLAG00005000908.2"/>
</dbReference>
<evidence type="ECO:0000259" key="8">
    <source>
        <dbReference type="PROSITE" id="PS50011"/>
    </source>
</evidence>